<feature type="region of interest" description="Disordered" evidence="1">
    <location>
        <begin position="108"/>
        <end position="135"/>
    </location>
</feature>
<protein>
    <submittedName>
        <fullName evidence="2">Uncharacterized protein</fullName>
    </submittedName>
</protein>
<feature type="compositionally biased region" description="Basic and acidic residues" evidence="1">
    <location>
        <begin position="1"/>
        <end position="11"/>
    </location>
</feature>
<dbReference type="EMBL" id="OU963865">
    <property type="protein sequence ID" value="CAH0388825.1"/>
    <property type="molecule type" value="Genomic_DNA"/>
</dbReference>
<keyword evidence="3" id="KW-1185">Reference proteome</keyword>
<dbReference type="AlphaFoldDB" id="A0A9P0AB75"/>
<evidence type="ECO:0000256" key="1">
    <source>
        <dbReference type="SAM" id="MobiDB-lite"/>
    </source>
</evidence>
<proteinExistence type="predicted"/>
<gene>
    <name evidence="2" type="ORF">BEMITA_LOCUS7712</name>
</gene>
<organism evidence="2 3">
    <name type="scientific">Bemisia tabaci</name>
    <name type="common">Sweetpotato whitefly</name>
    <name type="synonym">Aleurodes tabaci</name>
    <dbReference type="NCBI Taxonomy" id="7038"/>
    <lineage>
        <taxon>Eukaryota</taxon>
        <taxon>Metazoa</taxon>
        <taxon>Ecdysozoa</taxon>
        <taxon>Arthropoda</taxon>
        <taxon>Hexapoda</taxon>
        <taxon>Insecta</taxon>
        <taxon>Pterygota</taxon>
        <taxon>Neoptera</taxon>
        <taxon>Paraneoptera</taxon>
        <taxon>Hemiptera</taxon>
        <taxon>Sternorrhyncha</taxon>
        <taxon>Aleyrodoidea</taxon>
        <taxon>Aleyrodidae</taxon>
        <taxon>Aleyrodinae</taxon>
        <taxon>Bemisia</taxon>
    </lineage>
</organism>
<name>A0A9P0AB75_BEMTA</name>
<feature type="region of interest" description="Disordered" evidence="1">
    <location>
        <begin position="209"/>
        <end position="239"/>
    </location>
</feature>
<sequence>MGVQKTEHESGYFEEDDEEDDDVDIVFEKSIVRQKVTRESNSVECIGIVNKDVNGNLSAINGESCPSSYQERIWDDRGQFVLRHLLQSGRMSSFVIAYRKRSSGEESVWTHGVSSPSLSRRIGPNRGRDNPPVPSGLLALPEASFYDRMTEFSRSGPTRSGIPRNPAPIPVCHCKGLFSTHRRNLRGDNDRALGFGEGSLKLKPGRHVERKTRCEQGRGQGVRGGKQGTPATTRLEHGEAWPPRPYGAWMRASLHPLPRLRRYKGRPSCQLVLTISLGTCFDTRFTEKNTLDLESRLLKTLTRKSILDFGFLLESKRNSLILRGLVLDLS</sequence>
<feature type="compositionally biased region" description="Gly residues" evidence="1">
    <location>
        <begin position="218"/>
        <end position="227"/>
    </location>
</feature>
<evidence type="ECO:0000313" key="3">
    <source>
        <dbReference type="Proteomes" id="UP001152759"/>
    </source>
</evidence>
<reference evidence="2" key="1">
    <citation type="submission" date="2021-12" db="EMBL/GenBank/DDBJ databases">
        <authorList>
            <person name="King R."/>
        </authorList>
    </citation>
    <scope>NUCLEOTIDE SEQUENCE</scope>
</reference>
<feature type="region of interest" description="Disordered" evidence="1">
    <location>
        <begin position="1"/>
        <end position="20"/>
    </location>
</feature>
<dbReference type="Proteomes" id="UP001152759">
    <property type="component" value="Chromosome 4"/>
</dbReference>
<accession>A0A9P0AB75</accession>
<evidence type="ECO:0000313" key="2">
    <source>
        <dbReference type="EMBL" id="CAH0388825.1"/>
    </source>
</evidence>